<evidence type="ECO:0000313" key="1">
    <source>
        <dbReference type="EMBL" id="UJF32411.1"/>
    </source>
</evidence>
<keyword evidence="2" id="KW-1185">Reference proteome</keyword>
<dbReference type="Proteomes" id="UP001649230">
    <property type="component" value="Chromosome"/>
</dbReference>
<accession>A0ABY3SEU0</accession>
<organism evidence="1 2">
    <name type="scientific">Paenibacillus hexagrammi</name>
    <dbReference type="NCBI Taxonomy" id="2908839"/>
    <lineage>
        <taxon>Bacteria</taxon>
        <taxon>Bacillati</taxon>
        <taxon>Bacillota</taxon>
        <taxon>Bacilli</taxon>
        <taxon>Bacillales</taxon>
        <taxon>Paenibacillaceae</taxon>
        <taxon>Paenibacillus</taxon>
    </lineage>
</organism>
<evidence type="ECO:0000313" key="2">
    <source>
        <dbReference type="Proteomes" id="UP001649230"/>
    </source>
</evidence>
<protein>
    <submittedName>
        <fullName evidence="1">Uncharacterized protein</fullName>
    </submittedName>
</protein>
<gene>
    <name evidence="1" type="ORF">L0M14_22360</name>
</gene>
<name>A0ABY3SEU0_9BACL</name>
<sequence length="230" mass="25430">MITAYPLAIINSYKTNKDYYKVSSVRSVSGSPGKSRQFLNLPYDQTAYKQLVKQAAQDTADLVRSADDAKQSAKAWLQASSRFAPDSSEDTNELIKPLRQFVSSFNKLQENLNQSGGQVNLTLAKGIDQAAKLYLAQGPGISPDENGALQLHEDEFKKLVADGLSDIKKRLKGVSNFASLLGSTMDSLEQLPSEGLFQVENSPLQTYTQYRRQKGYLPVPMKGLLLDTRM</sequence>
<dbReference type="EMBL" id="CP090978">
    <property type="protein sequence ID" value="UJF32411.1"/>
    <property type="molecule type" value="Genomic_DNA"/>
</dbReference>
<dbReference type="RefSeq" id="WP_235118755.1">
    <property type="nucleotide sequence ID" value="NZ_CP090978.1"/>
</dbReference>
<proteinExistence type="predicted"/>
<reference evidence="1 2" key="1">
    <citation type="journal article" date="2024" name="Int. J. Syst. Evol. Microbiol.">
        <title>Paenibacillus hexagrammi sp. nov., a novel bacterium isolated from the gut content of Hexagrammos agrammus.</title>
        <authorList>
            <person name="Jung H.K."/>
            <person name="Kim D.G."/>
            <person name="Zin H."/>
            <person name="Park J."/>
            <person name="Jung H."/>
            <person name="Kim Y.O."/>
            <person name="Kong H.J."/>
            <person name="Kim J.W."/>
            <person name="Kim Y.S."/>
        </authorList>
    </citation>
    <scope>NUCLEOTIDE SEQUENCE [LARGE SCALE GENOMIC DNA]</scope>
    <source>
        <strain evidence="1 2">YPD9-1</strain>
    </source>
</reference>